<sequence>MKRTYLSIPLVLLPAVLLPVAAMGQQGILPETAPPETVVLEEIIISGGLSPIAADAYGRANSVLTADQIQKHGFRTVREALEYVPGVAITGAGDSNTQIRIRGAEGNHTLVLIDGVRAAAGDSEYFLTGLETANIDRIEVLRGPQSVFYGADASAGVINIITRKGATGTHAGTAVEIGAGWGASAYASTRNERGGVDFSVSARDDQGYDYSGDPGGDKDGIRRRTLGLAADYLIADGVKLGFSARRVDEEYDYDGNSWTAQTADQYVIDSNDSAERDEFTGQIYLEAQTLNGRLSHRLSFDRTRFSLAQNGGDAAKSRTDSWKYRAIYGIDGPVDAANQTVSFGLERKRDENSVATDQRRRTNSVALEYRGSFDALDVQAGLRHDDNDVFKNATTWSLGLSYNVPNTGVRLHASAGKGVVNPSYTELFGGFGTIGNPDLRPEENRGFDLGVEAQFAGGRGLIDVTYFHDDLEDEITYTGVPLANGADYYNETGTSKRRGVEISGRYQATDDLALGASYTYLHARNNDGSVEVLRPRHELGLSADYSFAAGRGHLAGDLRYVSGNFDNQYFGTYGTKELPSYTVVNLAVGYDLNERARITARVTNLFDKEYSETWGYATRGRAAYLGLEARW</sequence>
<evidence type="ECO:0000256" key="6">
    <source>
        <dbReference type="ARBA" id="ARBA00023077"/>
    </source>
</evidence>
<dbReference type="Pfam" id="PF07715">
    <property type="entry name" value="Plug"/>
    <property type="match status" value="1"/>
</dbReference>
<comment type="subcellular location">
    <subcellularLocation>
        <location evidence="1 10">Cell outer membrane</location>
        <topology evidence="1 10">Multi-pass membrane protein</topology>
    </subcellularLocation>
</comment>
<dbReference type="SUPFAM" id="SSF56935">
    <property type="entry name" value="Porins"/>
    <property type="match status" value="1"/>
</dbReference>
<dbReference type="Pfam" id="PF00593">
    <property type="entry name" value="TonB_dep_Rec_b-barrel"/>
    <property type="match status" value="1"/>
</dbReference>
<dbReference type="RefSeq" id="WP_379142764.1">
    <property type="nucleotide sequence ID" value="NZ_JBHUEN010000031.1"/>
</dbReference>
<accession>A0ABW4R9D0</accession>
<feature type="domain" description="TonB-dependent receptor-like beta-barrel" evidence="13">
    <location>
        <begin position="195"/>
        <end position="605"/>
    </location>
</feature>
<keyword evidence="3 10" id="KW-1134">Transmembrane beta strand</keyword>
<keyword evidence="7 10" id="KW-0472">Membrane</keyword>
<evidence type="ECO:0000256" key="11">
    <source>
        <dbReference type="RuleBase" id="RU003357"/>
    </source>
</evidence>
<keyword evidence="9 10" id="KW-0998">Cell outer membrane</keyword>
<evidence type="ECO:0000259" key="13">
    <source>
        <dbReference type="Pfam" id="PF00593"/>
    </source>
</evidence>
<organism evidence="15 16">
    <name type="scientific">Paracoccus pacificus</name>
    <dbReference type="NCBI Taxonomy" id="1463598"/>
    <lineage>
        <taxon>Bacteria</taxon>
        <taxon>Pseudomonadati</taxon>
        <taxon>Pseudomonadota</taxon>
        <taxon>Alphaproteobacteria</taxon>
        <taxon>Rhodobacterales</taxon>
        <taxon>Paracoccaceae</taxon>
        <taxon>Paracoccus</taxon>
    </lineage>
</organism>
<dbReference type="InterPro" id="IPR012910">
    <property type="entry name" value="Plug_dom"/>
</dbReference>
<keyword evidence="2 10" id="KW-0813">Transport</keyword>
<keyword evidence="8 15" id="KW-0675">Receptor</keyword>
<dbReference type="Gene3D" id="2.40.170.20">
    <property type="entry name" value="TonB-dependent receptor, beta-barrel domain"/>
    <property type="match status" value="1"/>
</dbReference>
<dbReference type="Gene3D" id="2.170.130.10">
    <property type="entry name" value="TonB-dependent receptor, plug domain"/>
    <property type="match status" value="1"/>
</dbReference>
<name>A0ABW4R9D0_9RHOB</name>
<proteinExistence type="inferred from homology"/>
<feature type="chain" id="PRO_5046087132" evidence="12">
    <location>
        <begin position="25"/>
        <end position="631"/>
    </location>
</feature>
<dbReference type="CDD" id="cd01347">
    <property type="entry name" value="ligand_gated_channel"/>
    <property type="match status" value="1"/>
</dbReference>
<evidence type="ECO:0000256" key="2">
    <source>
        <dbReference type="ARBA" id="ARBA00022448"/>
    </source>
</evidence>
<reference evidence="16" key="1">
    <citation type="journal article" date="2019" name="Int. J. Syst. Evol. Microbiol.">
        <title>The Global Catalogue of Microorganisms (GCM) 10K type strain sequencing project: providing services to taxonomists for standard genome sequencing and annotation.</title>
        <authorList>
            <consortium name="The Broad Institute Genomics Platform"/>
            <consortium name="The Broad Institute Genome Sequencing Center for Infectious Disease"/>
            <person name="Wu L."/>
            <person name="Ma J."/>
        </authorList>
    </citation>
    <scope>NUCLEOTIDE SEQUENCE [LARGE SCALE GENOMIC DNA]</scope>
    <source>
        <strain evidence="16">CCUG 56029</strain>
    </source>
</reference>
<evidence type="ECO:0000256" key="5">
    <source>
        <dbReference type="ARBA" id="ARBA00022729"/>
    </source>
</evidence>
<evidence type="ECO:0000313" key="16">
    <source>
        <dbReference type="Proteomes" id="UP001597213"/>
    </source>
</evidence>
<evidence type="ECO:0000256" key="3">
    <source>
        <dbReference type="ARBA" id="ARBA00022452"/>
    </source>
</evidence>
<evidence type="ECO:0000256" key="1">
    <source>
        <dbReference type="ARBA" id="ARBA00004571"/>
    </source>
</evidence>
<feature type="signal peptide" evidence="12">
    <location>
        <begin position="1"/>
        <end position="24"/>
    </location>
</feature>
<protein>
    <submittedName>
        <fullName evidence="15">TonB-dependent receptor plug domain-containing protein</fullName>
    </submittedName>
</protein>
<keyword evidence="4 10" id="KW-0812">Transmembrane</keyword>
<keyword evidence="16" id="KW-1185">Reference proteome</keyword>
<dbReference type="PROSITE" id="PS52016">
    <property type="entry name" value="TONB_DEPENDENT_REC_3"/>
    <property type="match status" value="1"/>
</dbReference>
<evidence type="ECO:0000256" key="9">
    <source>
        <dbReference type="ARBA" id="ARBA00023237"/>
    </source>
</evidence>
<evidence type="ECO:0000256" key="12">
    <source>
        <dbReference type="SAM" id="SignalP"/>
    </source>
</evidence>
<dbReference type="Proteomes" id="UP001597213">
    <property type="component" value="Unassembled WGS sequence"/>
</dbReference>
<dbReference type="InterPro" id="IPR039426">
    <property type="entry name" value="TonB-dep_rcpt-like"/>
</dbReference>
<feature type="domain" description="TonB-dependent receptor plug" evidence="14">
    <location>
        <begin position="60"/>
        <end position="157"/>
    </location>
</feature>
<evidence type="ECO:0000256" key="8">
    <source>
        <dbReference type="ARBA" id="ARBA00023170"/>
    </source>
</evidence>
<comment type="similarity">
    <text evidence="10 11">Belongs to the TonB-dependent receptor family.</text>
</comment>
<evidence type="ECO:0000256" key="4">
    <source>
        <dbReference type="ARBA" id="ARBA00022692"/>
    </source>
</evidence>
<dbReference type="InterPro" id="IPR037066">
    <property type="entry name" value="Plug_dom_sf"/>
</dbReference>
<dbReference type="EMBL" id="JBHUEN010000031">
    <property type="protein sequence ID" value="MFD1882273.1"/>
    <property type="molecule type" value="Genomic_DNA"/>
</dbReference>
<comment type="caution">
    <text evidence="15">The sequence shown here is derived from an EMBL/GenBank/DDBJ whole genome shotgun (WGS) entry which is preliminary data.</text>
</comment>
<evidence type="ECO:0000256" key="10">
    <source>
        <dbReference type="PROSITE-ProRule" id="PRU01360"/>
    </source>
</evidence>
<evidence type="ECO:0000256" key="7">
    <source>
        <dbReference type="ARBA" id="ARBA00023136"/>
    </source>
</evidence>
<keyword evidence="5 12" id="KW-0732">Signal</keyword>
<evidence type="ECO:0000259" key="14">
    <source>
        <dbReference type="Pfam" id="PF07715"/>
    </source>
</evidence>
<dbReference type="PANTHER" id="PTHR30069">
    <property type="entry name" value="TONB-DEPENDENT OUTER MEMBRANE RECEPTOR"/>
    <property type="match status" value="1"/>
</dbReference>
<dbReference type="InterPro" id="IPR000531">
    <property type="entry name" value="Beta-barrel_TonB"/>
</dbReference>
<evidence type="ECO:0000313" key="15">
    <source>
        <dbReference type="EMBL" id="MFD1882273.1"/>
    </source>
</evidence>
<gene>
    <name evidence="15" type="ORF">ACFSCT_11170</name>
</gene>
<dbReference type="InterPro" id="IPR036942">
    <property type="entry name" value="Beta-barrel_TonB_sf"/>
</dbReference>
<dbReference type="PANTHER" id="PTHR30069:SF29">
    <property type="entry name" value="HEMOGLOBIN AND HEMOGLOBIN-HAPTOGLOBIN-BINDING PROTEIN 1-RELATED"/>
    <property type="match status" value="1"/>
</dbReference>
<keyword evidence="6 11" id="KW-0798">TonB box</keyword>